<dbReference type="AlphaFoldDB" id="A0A0E9PDN1"/>
<organism evidence="1">
    <name type="scientific">Anguilla anguilla</name>
    <name type="common">European freshwater eel</name>
    <name type="synonym">Muraena anguilla</name>
    <dbReference type="NCBI Taxonomy" id="7936"/>
    <lineage>
        <taxon>Eukaryota</taxon>
        <taxon>Metazoa</taxon>
        <taxon>Chordata</taxon>
        <taxon>Craniata</taxon>
        <taxon>Vertebrata</taxon>
        <taxon>Euteleostomi</taxon>
        <taxon>Actinopterygii</taxon>
        <taxon>Neopterygii</taxon>
        <taxon>Teleostei</taxon>
        <taxon>Anguilliformes</taxon>
        <taxon>Anguillidae</taxon>
        <taxon>Anguilla</taxon>
    </lineage>
</organism>
<reference evidence="1" key="2">
    <citation type="journal article" date="2015" name="Fish Shellfish Immunol.">
        <title>Early steps in the European eel (Anguilla anguilla)-Vibrio vulnificus interaction in the gills: Role of the RtxA13 toxin.</title>
        <authorList>
            <person name="Callol A."/>
            <person name="Pajuelo D."/>
            <person name="Ebbesson L."/>
            <person name="Teles M."/>
            <person name="MacKenzie S."/>
            <person name="Amaro C."/>
        </authorList>
    </citation>
    <scope>NUCLEOTIDE SEQUENCE</scope>
</reference>
<sequence length="40" mass="4701">MLHASAMKKCLPPSRFPLLLHICHAEWFPVGDMVVRQRFH</sequence>
<reference evidence="1" key="1">
    <citation type="submission" date="2014-11" db="EMBL/GenBank/DDBJ databases">
        <authorList>
            <person name="Amaro Gonzalez C."/>
        </authorList>
    </citation>
    <scope>NUCLEOTIDE SEQUENCE</scope>
</reference>
<proteinExistence type="predicted"/>
<dbReference type="EMBL" id="GBXM01106629">
    <property type="protein sequence ID" value="JAH01948.1"/>
    <property type="molecule type" value="Transcribed_RNA"/>
</dbReference>
<protein>
    <submittedName>
        <fullName evidence="1">Uncharacterized protein</fullName>
    </submittedName>
</protein>
<accession>A0A0E9PDN1</accession>
<name>A0A0E9PDN1_ANGAN</name>
<evidence type="ECO:0000313" key="1">
    <source>
        <dbReference type="EMBL" id="JAH01948.1"/>
    </source>
</evidence>